<dbReference type="Pfam" id="PF07833">
    <property type="entry name" value="Cu_amine_oxidN1"/>
    <property type="match status" value="1"/>
</dbReference>
<dbReference type="InterPro" id="IPR015914">
    <property type="entry name" value="PAPs_N"/>
</dbReference>
<dbReference type="Gene3D" id="2.60.40.1080">
    <property type="match status" value="1"/>
</dbReference>
<dbReference type="Proteomes" id="UP000245202">
    <property type="component" value="Unassembled WGS sequence"/>
</dbReference>
<proteinExistence type="predicted"/>
<dbReference type="PANTHER" id="PTHR22953:SF153">
    <property type="entry name" value="PURPLE ACID PHOSPHATASE"/>
    <property type="match status" value="1"/>
</dbReference>
<dbReference type="InterPro" id="IPR039331">
    <property type="entry name" value="PAPs-like"/>
</dbReference>
<dbReference type="InterPro" id="IPR036582">
    <property type="entry name" value="Mao_N_sf"/>
</dbReference>
<dbReference type="InterPro" id="IPR008963">
    <property type="entry name" value="Purple_acid_Pase-like_N"/>
</dbReference>
<dbReference type="GO" id="GO:0046872">
    <property type="term" value="F:metal ion binding"/>
    <property type="evidence" value="ECO:0007669"/>
    <property type="project" value="InterPro"/>
</dbReference>
<dbReference type="InterPro" id="IPR004843">
    <property type="entry name" value="Calcineurin-like_PHP"/>
</dbReference>
<dbReference type="Pfam" id="PF16656">
    <property type="entry name" value="Pur_ac_phosph_N"/>
    <property type="match status" value="1"/>
</dbReference>
<evidence type="ECO:0000259" key="3">
    <source>
        <dbReference type="SMART" id="SM00635"/>
    </source>
</evidence>
<feature type="domain" description="BIG2" evidence="3">
    <location>
        <begin position="890"/>
        <end position="968"/>
    </location>
</feature>
<comment type="caution">
    <text evidence="4">The sequence shown here is derived from an EMBL/GenBank/DDBJ whole genome shotgun (WGS) entry which is preliminary data.</text>
</comment>
<accession>A0A2R5F1A9</accession>
<dbReference type="RefSeq" id="WP_108995581.1">
    <property type="nucleotide sequence ID" value="NZ_BDQX01000390.1"/>
</dbReference>
<evidence type="ECO:0000256" key="2">
    <source>
        <dbReference type="SAM" id="MobiDB-lite"/>
    </source>
</evidence>
<dbReference type="GO" id="GO:0003993">
    <property type="term" value="F:acid phosphatase activity"/>
    <property type="evidence" value="ECO:0007669"/>
    <property type="project" value="InterPro"/>
</dbReference>
<dbReference type="InterPro" id="IPR029052">
    <property type="entry name" value="Metallo-depent_PP-like"/>
</dbReference>
<evidence type="ECO:0000256" key="1">
    <source>
        <dbReference type="ARBA" id="ARBA00022729"/>
    </source>
</evidence>
<dbReference type="SMART" id="SM00635">
    <property type="entry name" value="BID_2"/>
    <property type="match status" value="1"/>
</dbReference>
<name>A0A2R5F1A9_9BACL</name>
<feature type="region of interest" description="Disordered" evidence="2">
    <location>
        <begin position="1407"/>
        <end position="1428"/>
    </location>
</feature>
<evidence type="ECO:0000313" key="5">
    <source>
        <dbReference type="Proteomes" id="UP000245202"/>
    </source>
</evidence>
<dbReference type="Gene3D" id="3.30.457.10">
    <property type="entry name" value="Copper amine oxidase-like, N-terminal domain"/>
    <property type="match status" value="1"/>
</dbReference>
<dbReference type="Gene3D" id="3.60.21.10">
    <property type="match status" value="2"/>
</dbReference>
<dbReference type="InterPro" id="IPR008964">
    <property type="entry name" value="Invasin/intimin_cell_adhesion"/>
</dbReference>
<protein>
    <submittedName>
        <fullName evidence="4">Putative metallophosphoesterase</fullName>
    </submittedName>
</protein>
<dbReference type="EMBL" id="BDQX01000390">
    <property type="protein sequence ID" value="GBG11238.1"/>
    <property type="molecule type" value="Genomic_DNA"/>
</dbReference>
<sequence length="1579" mass="170696">MKLLNRMLTALLVIMLLVSILPENLTVDAQEDSQNQLLAQWSFDKDTTRQPDQAVEANSQATIETNADAVGVSTPAGHESPNFGAKGFSASTVGQKGFTTTISTLGYENIRLSSKQRSSNTGPQYFTLQYRVDEENWKDVGDQYEVKNNWTAGVRSEVILPSAAADVANLDIRWVVSQDGQAANPSNTLSSGGLTYIDDIVIIGDVKGTSGGEPGNEGGTSLKVTFTANSKGGNYWWSINKDSYVFKPGDYVEYDVFLFNSVSGLGGVEIYTTGSPVTSDFKFREQFKAGEWVDQDGYLGIPSTDISSKAYGKWYHRKLKIPESAVGTTLRDFTVGIDKSSHNDGETFTAYYDNIAITNNDVVVKEIYTDGDPKANQRVSPASNTSYDVEIVPMTELEGTPEPLPPGSGEQDGDIESHAGMYSILLNVNHETMKANSSFNTTAYTIKNKPVLVNGTPYIPLIDVMDKIGASVAWDGKTQTATIRQAKNVATLKLGSSTFNLNGAVKALDDANGRLESIAGNNSSLMVPAGFIKNFGATVSYFPASGNIKIVSPIISVSYGSPNPTQPVTPIQIDPNDIAHRFVFSSDSQGTDNGLLNGTDDGTGPRLEAVLAQIKTLDIQPEFIIGGGDLVSGSMSRNVEEQNTQLDNFRARFTKYFPIDMFLTIPGNHEIKGSSDLEAGFAAKFPEFTSREDIVFLDGYNNSVWYYDIGDTRIFGLNTSHPREEHAVINKQYDFVKDHINGAKKSTIFIFHEPAFSIWKSGNAQERNRAARNELWELIETAPNPIVFVGHEHLYARRLINHQFNETINGKAYNFDKQIYQIHVGGFGAGTNGTSNEYKGVVTYPEAMGVSHFAIVDLLKDGKIHVQSVSYEGVLLDSFIQSEDDVNTTYSSTMTLDRNAVTLQSSEEVTLAATLASNTSDKAKTVQWSSSDESIATVDTNGKVTAVGHGEAYIVATAQGGMFAASKVTVWQAGVQDPDYVPRQLTMHIGSDASTGVNFAWTTNKQTNAVLKVNKTGESQPTEFNGTGALGAGGRYFHKVEVTGLTPGTSYSYTAGEGANTLTGTFTTAPEAGNGDSFKFNFITDPQISNAVNSVAAGAVFDELKKISDSSFTYIGGDLTDTAANETQWELFFNNGGAYPTAGTDFLKNNLISVVQGNHDNAAFNGHINVPDQSGGAYAFDYGPAKFVMLNTQNITAEQKAAQETLLRSEAAKAKENGQWIFVGMHKAIYTGASHITDADIIDLRKYWSPIFAELDIDIVMQGHDHVFSRGFVTADGANANPEMLDQTMAQQPDHAPFYIQALTAGGLKWYGTKNYTISTGDPLTPDYKFLDVNSAKPAGDPLNVFGPQSDVAKETAYVTVAVTPDSVTFNTYLFKYDQTSQQITKMPYLYDTYTIKRTVTLDQEAPAGLSGAAPTSSENNDGKITGTSAEMEYRRAAGTNWTAATGNEITGLTPGTYQIRYAAKEGYNAGAEATVIVPAYSVFTLAIGEQQAGGAGYTRDIHIGGGQEWSGKYLIIQFTEGTGVNAKVSVVMVAATSAKTTVSYQKSETKVDAWLVSGMPDLVGEDMNVQVYAYGSTN</sequence>
<keyword evidence="1" id="KW-0732">Signal</keyword>
<dbReference type="SUPFAM" id="SSF56300">
    <property type="entry name" value="Metallo-dependent phosphatases"/>
    <property type="match status" value="2"/>
</dbReference>
<reference evidence="4 5" key="1">
    <citation type="submission" date="2017-08" db="EMBL/GenBank/DDBJ databases">
        <title>Substantial Increase in Enzyme Production by Combined Drug-Resistance Mutations in Paenibacillus agaridevorans.</title>
        <authorList>
            <person name="Tanaka Y."/>
            <person name="Funane K."/>
            <person name="Hosaka T."/>
            <person name="Shiwa Y."/>
            <person name="Fujita N."/>
            <person name="Miyazaki T."/>
            <person name="Yoshikawa H."/>
            <person name="Murakami K."/>
            <person name="Kasahara K."/>
            <person name="Inaoka T."/>
            <person name="Hiraga Y."/>
            <person name="Ochi K."/>
        </authorList>
    </citation>
    <scope>NUCLEOTIDE SEQUENCE [LARGE SCALE GENOMIC DNA]</scope>
    <source>
        <strain evidence="4 5">T-3040</strain>
    </source>
</reference>
<gene>
    <name evidence="4" type="ORF">PAT3040_06030</name>
</gene>
<dbReference type="Pfam" id="PF00149">
    <property type="entry name" value="Metallophos"/>
    <property type="match status" value="2"/>
</dbReference>
<evidence type="ECO:0000313" key="4">
    <source>
        <dbReference type="EMBL" id="GBG11238.1"/>
    </source>
</evidence>
<keyword evidence="5" id="KW-1185">Reference proteome</keyword>
<organism evidence="4 5">
    <name type="scientific">Paenibacillus agaridevorans</name>
    <dbReference type="NCBI Taxonomy" id="171404"/>
    <lineage>
        <taxon>Bacteria</taxon>
        <taxon>Bacillati</taxon>
        <taxon>Bacillota</taxon>
        <taxon>Bacilli</taxon>
        <taxon>Bacillales</taxon>
        <taxon>Paenibacillaceae</taxon>
        <taxon>Paenibacillus</taxon>
    </lineage>
</organism>
<dbReference type="PANTHER" id="PTHR22953">
    <property type="entry name" value="ACID PHOSPHATASE RELATED"/>
    <property type="match status" value="1"/>
</dbReference>
<dbReference type="InterPro" id="IPR012854">
    <property type="entry name" value="Cu_amine_oxidase-like_N"/>
</dbReference>
<dbReference type="SUPFAM" id="SSF49373">
    <property type="entry name" value="Invasin/intimin cell-adhesion fragments"/>
    <property type="match status" value="1"/>
</dbReference>
<dbReference type="SUPFAM" id="SSF55383">
    <property type="entry name" value="Copper amine oxidase, domain N"/>
    <property type="match status" value="1"/>
</dbReference>
<dbReference type="Pfam" id="PF02368">
    <property type="entry name" value="Big_2"/>
    <property type="match status" value="1"/>
</dbReference>
<dbReference type="InterPro" id="IPR003343">
    <property type="entry name" value="Big_2"/>
</dbReference>
<dbReference type="Gene3D" id="2.60.40.380">
    <property type="entry name" value="Purple acid phosphatase-like, N-terminal"/>
    <property type="match status" value="1"/>
</dbReference>
<dbReference type="SUPFAM" id="SSF49363">
    <property type="entry name" value="Purple acid phosphatase, N-terminal domain"/>
    <property type="match status" value="1"/>
</dbReference>